<evidence type="ECO:0000313" key="5">
    <source>
        <dbReference type="Proteomes" id="UP001210211"/>
    </source>
</evidence>
<dbReference type="InterPro" id="IPR051992">
    <property type="entry name" value="OxStress_Response_Reg"/>
</dbReference>
<accession>A0AAD6EIR3</accession>
<gene>
    <name evidence="4" type="ORF">LUZ61_015594</name>
</gene>
<dbReference type="AlphaFoldDB" id="A0AAD6EIR3"/>
<name>A0AAD6EIR3_9POAL</name>
<protein>
    <recommendedName>
        <fullName evidence="6">Oxidative stress 3</fullName>
    </recommendedName>
</protein>
<keyword evidence="5" id="KW-1185">Reference proteome</keyword>
<evidence type="ECO:0008006" key="6">
    <source>
        <dbReference type="Google" id="ProtNLM"/>
    </source>
</evidence>
<feature type="compositionally biased region" description="Low complexity" evidence="3">
    <location>
        <begin position="29"/>
        <end position="44"/>
    </location>
</feature>
<reference evidence="4 5" key="1">
    <citation type="journal article" date="2022" name="Cell">
        <title>Repeat-based holocentromeres influence genome architecture and karyotype evolution.</title>
        <authorList>
            <person name="Hofstatter P.G."/>
            <person name="Thangavel G."/>
            <person name="Lux T."/>
            <person name="Neumann P."/>
            <person name="Vondrak T."/>
            <person name="Novak P."/>
            <person name="Zhang M."/>
            <person name="Costa L."/>
            <person name="Castellani M."/>
            <person name="Scott A."/>
            <person name="Toegelov H."/>
            <person name="Fuchs J."/>
            <person name="Mata-Sucre Y."/>
            <person name="Dias Y."/>
            <person name="Vanzela A.L.L."/>
            <person name="Huettel B."/>
            <person name="Almeida C.C.S."/>
            <person name="Simkova H."/>
            <person name="Souza G."/>
            <person name="Pedrosa-Harand A."/>
            <person name="Macas J."/>
            <person name="Mayer K.F.X."/>
            <person name="Houben A."/>
            <person name="Marques A."/>
        </authorList>
    </citation>
    <scope>NUCLEOTIDE SEQUENCE [LARGE SCALE GENOMIC DNA]</scope>
    <source>
        <strain evidence="4">RhyTen1mFocal</strain>
    </source>
</reference>
<dbReference type="PANTHER" id="PTHR33172">
    <property type="entry name" value="OS08G0516900 PROTEIN"/>
    <property type="match status" value="1"/>
</dbReference>
<dbReference type="EMBL" id="JAMRDG010000002">
    <property type="protein sequence ID" value="KAJ3686430.1"/>
    <property type="molecule type" value="Genomic_DNA"/>
</dbReference>
<evidence type="ECO:0000256" key="3">
    <source>
        <dbReference type="SAM" id="MobiDB-lite"/>
    </source>
</evidence>
<dbReference type="PANTHER" id="PTHR33172:SF104">
    <property type="entry name" value="OS02G0227100 PROTEIN"/>
    <property type="match status" value="1"/>
</dbReference>
<dbReference type="GO" id="GO:0005634">
    <property type="term" value="C:nucleus"/>
    <property type="evidence" value="ECO:0007669"/>
    <property type="project" value="UniProtKB-SubCell"/>
</dbReference>
<dbReference type="Proteomes" id="UP001210211">
    <property type="component" value="Unassembled WGS sequence"/>
</dbReference>
<evidence type="ECO:0000313" key="4">
    <source>
        <dbReference type="EMBL" id="KAJ3686430.1"/>
    </source>
</evidence>
<sequence>MEGGLKQVSHTASLQQIMEEEDQLSENTTFTGESSGSLFSSNSNVADDACSSSTSSLESQMEKKDELESNGPLYELSSLLTQLPFRRGLSKFYTGKSQSFTSLSDATNVEDLAKKETTYSRRMKMCKSYPGGLDKKQRPICPPTKIISKRQTRGSFGGLVSRMSRSPTIQLNSCRVQT</sequence>
<feature type="region of interest" description="Disordered" evidence="3">
    <location>
        <begin position="1"/>
        <end position="69"/>
    </location>
</feature>
<evidence type="ECO:0000256" key="2">
    <source>
        <dbReference type="ARBA" id="ARBA00023242"/>
    </source>
</evidence>
<organism evidence="4 5">
    <name type="scientific">Rhynchospora tenuis</name>
    <dbReference type="NCBI Taxonomy" id="198213"/>
    <lineage>
        <taxon>Eukaryota</taxon>
        <taxon>Viridiplantae</taxon>
        <taxon>Streptophyta</taxon>
        <taxon>Embryophyta</taxon>
        <taxon>Tracheophyta</taxon>
        <taxon>Spermatophyta</taxon>
        <taxon>Magnoliopsida</taxon>
        <taxon>Liliopsida</taxon>
        <taxon>Poales</taxon>
        <taxon>Cyperaceae</taxon>
        <taxon>Cyperoideae</taxon>
        <taxon>Rhynchosporeae</taxon>
        <taxon>Rhynchospora</taxon>
    </lineage>
</organism>
<comment type="subcellular location">
    <subcellularLocation>
        <location evidence="1">Nucleus</location>
    </subcellularLocation>
</comment>
<dbReference type="GO" id="GO:0006950">
    <property type="term" value="P:response to stress"/>
    <property type="evidence" value="ECO:0007669"/>
    <property type="project" value="UniProtKB-ARBA"/>
</dbReference>
<evidence type="ECO:0000256" key="1">
    <source>
        <dbReference type="ARBA" id="ARBA00004123"/>
    </source>
</evidence>
<proteinExistence type="predicted"/>
<keyword evidence="2" id="KW-0539">Nucleus</keyword>
<comment type="caution">
    <text evidence="4">The sequence shown here is derived from an EMBL/GenBank/DDBJ whole genome shotgun (WGS) entry which is preliminary data.</text>
</comment>